<name>A0A154PMJ1_DUFNO</name>
<organism evidence="2 3">
    <name type="scientific">Dufourea novaeangliae</name>
    <name type="common">Sweat bee</name>
    <dbReference type="NCBI Taxonomy" id="178035"/>
    <lineage>
        <taxon>Eukaryota</taxon>
        <taxon>Metazoa</taxon>
        <taxon>Ecdysozoa</taxon>
        <taxon>Arthropoda</taxon>
        <taxon>Hexapoda</taxon>
        <taxon>Insecta</taxon>
        <taxon>Pterygota</taxon>
        <taxon>Neoptera</taxon>
        <taxon>Endopterygota</taxon>
        <taxon>Hymenoptera</taxon>
        <taxon>Apocrita</taxon>
        <taxon>Aculeata</taxon>
        <taxon>Apoidea</taxon>
        <taxon>Anthophila</taxon>
        <taxon>Halictidae</taxon>
        <taxon>Rophitinae</taxon>
        <taxon>Dufourea</taxon>
    </lineage>
</organism>
<dbReference type="AlphaFoldDB" id="A0A154PMJ1"/>
<keyword evidence="3" id="KW-1185">Reference proteome</keyword>
<dbReference type="EMBL" id="KQ434948">
    <property type="protein sequence ID" value="KZC12430.1"/>
    <property type="molecule type" value="Genomic_DNA"/>
</dbReference>
<evidence type="ECO:0000313" key="3">
    <source>
        <dbReference type="Proteomes" id="UP000076502"/>
    </source>
</evidence>
<evidence type="ECO:0000313" key="2">
    <source>
        <dbReference type="EMBL" id="KZC12430.1"/>
    </source>
</evidence>
<dbReference type="Proteomes" id="UP000076502">
    <property type="component" value="Unassembled WGS sequence"/>
</dbReference>
<gene>
    <name evidence="2" type="ORF">WN55_03967</name>
</gene>
<sequence>MCETACVRIERVNEKKRERKRVKKKLYRRNEKKKKKKKKKRKRTARARLYIDREKRSLDHFETINTKKLSIGFSIDCTHRRGFTDPL</sequence>
<accession>A0A154PMJ1</accession>
<proteinExistence type="predicted"/>
<reference evidence="2 3" key="1">
    <citation type="submission" date="2015-07" db="EMBL/GenBank/DDBJ databases">
        <title>The genome of Dufourea novaeangliae.</title>
        <authorList>
            <person name="Pan H."/>
            <person name="Kapheim K."/>
        </authorList>
    </citation>
    <scope>NUCLEOTIDE SEQUENCE [LARGE SCALE GENOMIC DNA]</scope>
    <source>
        <strain evidence="2">0120121106</strain>
        <tissue evidence="2">Whole body</tissue>
    </source>
</reference>
<protein>
    <submittedName>
        <fullName evidence="2">Uncharacterized protein</fullName>
    </submittedName>
</protein>
<evidence type="ECO:0000256" key="1">
    <source>
        <dbReference type="SAM" id="MobiDB-lite"/>
    </source>
</evidence>
<feature type="region of interest" description="Disordered" evidence="1">
    <location>
        <begin position="17"/>
        <end position="45"/>
    </location>
</feature>